<comment type="caution">
    <text evidence="2">The sequence shown here is derived from an EMBL/GenBank/DDBJ whole genome shotgun (WGS) entry which is preliminary data.</text>
</comment>
<keyword evidence="2" id="KW-0547">Nucleotide-binding</keyword>
<dbReference type="EMBL" id="JBHTLY010000001">
    <property type="protein sequence ID" value="MFD1200460.1"/>
    <property type="molecule type" value="Genomic_DNA"/>
</dbReference>
<evidence type="ECO:0000313" key="3">
    <source>
        <dbReference type="Proteomes" id="UP001597181"/>
    </source>
</evidence>
<dbReference type="Proteomes" id="UP001597181">
    <property type="component" value="Unassembled WGS sequence"/>
</dbReference>
<reference evidence="3" key="1">
    <citation type="journal article" date="2019" name="Int. J. Syst. Evol. Microbiol.">
        <title>The Global Catalogue of Microorganisms (GCM) 10K type strain sequencing project: providing services to taxonomists for standard genome sequencing and annotation.</title>
        <authorList>
            <consortium name="The Broad Institute Genomics Platform"/>
            <consortium name="The Broad Institute Genome Sequencing Center for Infectious Disease"/>
            <person name="Wu L."/>
            <person name="Ma J."/>
        </authorList>
    </citation>
    <scope>NUCLEOTIDE SEQUENCE [LARGE SCALE GENOMIC DNA]</scope>
    <source>
        <strain evidence="3">CCUG 50213</strain>
    </source>
</reference>
<dbReference type="PANTHER" id="PTHR42957">
    <property type="entry name" value="HELICASE MJ1565-RELATED"/>
    <property type="match status" value="1"/>
</dbReference>
<dbReference type="CDD" id="cd01127">
    <property type="entry name" value="TrwB_TraG_TraD_VirD4"/>
    <property type="match status" value="1"/>
</dbReference>
<dbReference type="GO" id="GO:0005524">
    <property type="term" value="F:ATP binding"/>
    <property type="evidence" value="ECO:0007669"/>
    <property type="project" value="UniProtKB-KW"/>
</dbReference>
<dbReference type="PANTHER" id="PTHR42957:SF1">
    <property type="entry name" value="HELICASE MJ1565-RELATED"/>
    <property type="match status" value="1"/>
</dbReference>
<dbReference type="RefSeq" id="WP_343958680.1">
    <property type="nucleotide sequence ID" value="NZ_BAAAKZ010000003.1"/>
</dbReference>
<organism evidence="2 3">
    <name type="scientific">Leucobacter albus</name>
    <dbReference type="NCBI Taxonomy" id="272210"/>
    <lineage>
        <taxon>Bacteria</taxon>
        <taxon>Bacillati</taxon>
        <taxon>Actinomycetota</taxon>
        <taxon>Actinomycetes</taxon>
        <taxon>Micrococcales</taxon>
        <taxon>Microbacteriaceae</taxon>
        <taxon>Leucobacter</taxon>
    </lineage>
</organism>
<dbReference type="Pfam" id="PF01935">
    <property type="entry name" value="DUF87"/>
    <property type="match status" value="1"/>
</dbReference>
<keyword evidence="3" id="KW-1185">Reference proteome</keyword>
<dbReference type="SUPFAM" id="SSF52540">
    <property type="entry name" value="P-loop containing nucleoside triphosphate hydrolases"/>
    <property type="match status" value="1"/>
</dbReference>
<protein>
    <submittedName>
        <fullName evidence="2">ATP-binding protein</fullName>
    </submittedName>
</protein>
<accession>A0ABW3TIP0</accession>
<dbReference type="Gene3D" id="3.40.50.300">
    <property type="entry name" value="P-loop containing nucleotide triphosphate hydrolases"/>
    <property type="match status" value="2"/>
</dbReference>
<keyword evidence="2" id="KW-0067">ATP-binding</keyword>
<evidence type="ECO:0000313" key="2">
    <source>
        <dbReference type="EMBL" id="MFD1200460.1"/>
    </source>
</evidence>
<dbReference type="InterPro" id="IPR027417">
    <property type="entry name" value="P-loop_NTPase"/>
</dbReference>
<feature type="domain" description="Helicase HerA central" evidence="1">
    <location>
        <begin position="160"/>
        <end position="300"/>
    </location>
</feature>
<dbReference type="InterPro" id="IPR008571">
    <property type="entry name" value="HerA-like"/>
</dbReference>
<sequence>MAASSAQRRRLGTVVDVLADRFRVEMVETADGYTLVGFDGQHYVARIGSLVLIPLTNAYVVAEVTGLQERPDSGEGSSASRSLEDVTHASSRQLDLSPLGTLPFDAKESFAFGVSEFPPLYADVLHVENKDLDRILNVADQEVPVPGSSPQATKLKTLTVGTSAVFSDYEVKVRINEFFGAHSAILGNTGSGKSCTISSFLQEALGKQSLAPAGGSTFILFDTNGEYRQAVSELPLPIHRHYARINHSHAAPLEPSDPYDDRETLEDFQLPHWLLSPEEWELLLQASDRVQRPVLRNALGLTSLFSATTPPGSLTELQDHILASCLLQVLFDSENETAARSQILGLLNVYQFNGVTADSTGKNVSPNTYIPTQIGLNYGSFGQQQRANLETILKRFKKNDAEIPAYQNAPFPFSQLVSALELAILFEESHGNRRVRDNCSTLLTRVKSLQTRDEFDFLRATPAPGGPGSLTPSLFIDRLLGIASEGGTKKKRSQVYILDLSTVDDEAVEVVSSVVTRLLYDRLRRATSRNTYPVNLILEEAHRYVPRQSNGASTLDAPKIFERVAKEGRKYGLFLMLSSQRPSELSGTVLSQCSNYVIHRIQNPEDLQHIRRMTPFISDSVLNRLASLPKQFALVFGTSVSIPTTFKVRTANPLPNSDDSDVSAFWYREAKEIDVLPA</sequence>
<name>A0ABW3TIP0_9MICO</name>
<proteinExistence type="predicted"/>
<dbReference type="InterPro" id="IPR002789">
    <property type="entry name" value="HerA_central"/>
</dbReference>
<evidence type="ECO:0000259" key="1">
    <source>
        <dbReference type="Pfam" id="PF01935"/>
    </source>
</evidence>
<gene>
    <name evidence="2" type="ORF">ACFQ3U_00940</name>
</gene>